<feature type="domain" description="Endoribonuclease L-PSP/chorismate mutase-like" evidence="1">
    <location>
        <begin position="6"/>
        <end position="142"/>
    </location>
</feature>
<dbReference type="RefSeq" id="WP_090549572.1">
    <property type="nucleotide sequence ID" value="NZ_FNSR01000002.1"/>
</dbReference>
<evidence type="ECO:0000313" key="2">
    <source>
        <dbReference type="EMBL" id="SEL87674.1"/>
    </source>
</evidence>
<dbReference type="EMBL" id="FOAJ01000016">
    <property type="protein sequence ID" value="SEL87674.1"/>
    <property type="molecule type" value="Genomic_DNA"/>
</dbReference>
<evidence type="ECO:0000313" key="3">
    <source>
        <dbReference type="Proteomes" id="UP000199120"/>
    </source>
</evidence>
<gene>
    <name evidence="2" type="ORF">SAMN05192542_11668</name>
</gene>
<dbReference type="Gene3D" id="3.30.1330.40">
    <property type="entry name" value="RutC-like"/>
    <property type="match status" value="1"/>
</dbReference>
<dbReference type="PANTHER" id="PTHR43760:SF1">
    <property type="entry name" value="ENDORIBONUCLEASE L-PSP_CHORISMATE MUTASE-LIKE DOMAIN-CONTAINING PROTEIN"/>
    <property type="match status" value="1"/>
</dbReference>
<dbReference type="InterPro" id="IPR013813">
    <property type="entry name" value="Endoribo_LPSP/chorism_mut-like"/>
</dbReference>
<evidence type="ECO:0000259" key="1">
    <source>
        <dbReference type="Pfam" id="PF14588"/>
    </source>
</evidence>
<dbReference type="InterPro" id="IPR035959">
    <property type="entry name" value="RutC-like_sf"/>
</dbReference>
<dbReference type="PANTHER" id="PTHR43760">
    <property type="entry name" value="ENDORIBONUCLEASE-RELATED"/>
    <property type="match status" value="1"/>
</dbReference>
<keyword evidence="3" id="KW-1185">Reference proteome</keyword>
<dbReference type="OrthoDB" id="8587942at2"/>
<dbReference type="SUPFAM" id="SSF55298">
    <property type="entry name" value="YjgF-like"/>
    <property type="match status" value="1"/>
</dbReference>
<dbReference type="Pfam" id="PF14588">
    <property type="entry name" value="YjgF_endoribonc"/>
    <property type="match status" value="1"/>
</dbReference>
<proteinExistence type="predicted"/>
<accession>A0A1H7TT69</accession>
<dbReference type="AlphaFoldDB" id="A0A1H7TT69"/>
<organism evidence="2 3">
    <name type="scientific">Paraburkholderia caballeronis</name>
    <dbReference type="NCBI Taxonomy" id="416943"/>
    <lineage>
        <taxon>Bacteria</taxon>
        <taxon>Pseudomonadati</taxon>
        <taxon>Pseudomonadota</taxon>
        <taxon>Betaproteobacteria</taxon>
        <taxon>Burkholderiales</taxon>
        <taxon>Burkholderiaceae</taxon>
        <taxon>Paraburkholderia</taxon>
    </lineage>
</organism>
<dbReference type="CDD" id="cd02199">
    <property type="entry name" value="YjgF_YER057c_UK114_like_1"/>
    <property type="match status" value="1"/>
</dbReference>
<reference evidence="3" key="1">
    <citation type="submission" date="2016-10" db="EMBL/GenBank/DDBJ databases">
        <authorList>
            <person name="Varghese N."/>
            <person name="Submissions S."/>
        </authorList>
    </citation>
    <scope>NUCLEOTIDE SEQUENCE [LARGE SCALE GENOMIC DNA]</scope>
    <source>
        <strain evidence="3">LMG 26416</strain>
    </source>
</reference>
<protein>
    <submittedName>
        <fullName evidence="2">Enamine deaminase RidA, house cleaning of reactive enamine intermediates, YjgF/YER057c/UK114 family</fullName>
    </submittedName>
</protein>
<name>A0A1H7TT69_9BURK</name>
<dbReference type="Proteomes" id="UP000199120">
    <property type="component" value="Unassembled WGS sequence"/>
</dbReference>
<sequence length="151" mass="15953">MSILNRLKELGYELPPPPKPAASYTTVVREASFVFVSGQGPMVGPDPVITGRVGDTVTEEQGYEAARLAVLNALAALHAEVGLGSISRIVKLTGWVSSAANFYRQHVVVDGASDLLIALFGDNGIHTRCALGVTALPFNIPVEIELTAALR</sequence>
<dbReference type="STRING" id="416943.SAMN05445871_4743"/>